<evidence type="ECO:0000313" key="1">
    <source>
        <dbReference type="EMBL" id="UOD31159.1"/>
    </source>
</evidence>
<dbReference type="Proteomes" id="UP000831532">
    <property type="component" value="Chromosome"/>
</dbReference>
<dbReference type="RefSeq" id="WP_243492325.1">
    <property type="nucleotide sequence ID" value="NZ_CP063361.1"/>
</dbReference>
<keyword evidence="2" id="KW-1185">Reference proteome</keyword>
<sequence>MEKIIPHFGAIDLAAPYRYYEADYDLESGGRWEEMDLSLALYTTAPGQDGACMRLPVRDLDPAMLDRVAHFLEGIDSHIERTRAAMIADFHAGGVVRMQYIEHFLLTQPELFEYRLERADQALPVEERLLSLVKLNHISLHPLADTPDLSFAVFRFGLDDYYTTSVIAVQVHDDGSVRALRIEH</sequence>
<reference evidence="1 2" key="1">
    <citation type="submission" date="2020-10" db="EMBL/GenBank/DDBJ databases">
        <title>Genome analysis of Massilia species.</title>
        <authorList>
            <person name="Jung D.-H."/>
        </authorList>
    </citation>
    <scope>NUCLEOTIDE SEQUENCE [LARGE SCALE GENOMIC DNA]</scope>
    <source>
        <strain evidence="2">sipir</strain>
    </source>
</reference>
<dbReference type="EMBL" id="CP063361">
    <property type="protein sequence ID" value="UOD31159.1"/>
    <property type="molecule type" value="Genomic_DNA"/>
</dbReference>
<organism evidence="1 2">
    <name type="scientific">Massilia violaceinigra</name>
    <dbReference type="NCBI Taxonomy" id="2045208"/>
    <lineage>
        <taxon>Bacteria</taxon>
        <taxon>Pseudomonadati</taxon>
        <taxon>Pseudomonadota</taxon>
        <taxon>Betaproteobacteria</taxon>
        <taxon>Burkholderiales</taxon>
        <taxon>Oxalobacteraceae</taxon>
        <taxon>Telluria group</taxon>
        <taxon>Massilia</taxon>
    </lineage>
</organism>
<evidence type="ECO:0000313" key="2">
    <source>
        <dbReference type="Proteomes" id="UP000831532"/>
    </source>
</evidence>
<gene>
    <name evidence="1" type="ORF">INH39_05410</name>
</gene>
<proteinExistence type="predicted"/>
<accession>A0ABY4A8M9</accession>
<name>A0ABY4A8M9_9BURK</name>
<protein>
    <submittedName>
        <fullName evidence="1">DUF2004 domain-containing protein</fullName>
    </submittedName>
</protein>